<dbReference type="KEGG" id="msg:MSMEI_4979"/>
<feature type="transmembrane region" description="Helical" evidence="1">
    <location>
        <begin position="99"/>
        <end position="118"/>
    </location>
</feature>
<evidence type="ECO:0000256" key="1">
    <source>
        <dbReference type="SAM" id="Phobius"/>
    </source>
</evidence>
<gene>
    <name evidence="2" type="ordered locus">MSMEI_4979</name>
</gene>
<dbReference type="Proteomes" id="UP000006158">
    <property type="component" value="Chromosome"/>
</dbReference>
<dbReference type="PATRIC" id="fig|246196.56.peg.5087"/>
<dbReference type="InterPro" id="IPR046572">
    <property type="entry name" value="DUF6632"/>
</dbReference>
<evidence type="ECO:0000313" key="3">
    <source>
        <dbReference type="Proteomes" id="UP000006158"/>
    </source>
</evidence>
<keyword evidence="1" id="KW-0812">Transmembrane</keyword>
<keyword evidence="1" id="KW-0472">Membrane</keyword>
<keyword evidence="1" id="KW-1133">Transmembrane helix</keyword>
<protein>
    <submittedName>
        <fullName evidence="2">Uncharacterized protein</fullName>
    </submittedName>
</protein>
<reference evidence="2 3" key="2">
    <citation type="journal article" date="2009" name="Genome Res.">
        <title>Ortho-proteogenomics: multiple proteomes investigation through orthology and a new MS-based protocol.</title>
        <authorList>
            <person name="Gallien S."/>
            <person name="Perrodou E."/>
            <person name="Carapito C."/>
            <person name="Deshayes C."/>
            <person name="Reyrat J.M."/>
            <person name="Van Dorsselaer A."/>
            <person name="Poch O."/>
            <person name="Schaeffer C."/>
            <person name="Lecompte O."/>
        </authorList>
    </citation>
    <scope>NUCLEOTIDE SEQUENCE [LARGE SCALE GENOMIC DNA]</scope>
    <source>
        <strain evidence="3">ATCC 700084 / mc(2)155</strain>
    </source>
</reference>
<dbReference type="Pfam" id="PF20337">
    <property type="entry name" value="DUF6632"/>
    <property type="match status" value="1"/>
</dbReference>
<feature type="transmembrane region" description="Helical" evidence="1">
    <location>
        <begin position="61"/>
        <end position="79"/>
    </location>
</feature>
<reference evidence="2 3" key="1">
    <citation type="journal article" date="2007" name="Genome Biol.">
        <title>Interrupted coding sequences in Mycobacterium smegmatis: authentic mutations or sequencing errors?</title>
        <authorList>
            <person name="Deshayes C."/>
            <person name="Perrodou E."/>
            <person name="Gallien S."/>
            <person name="Euphrasie D."/>
            <person name="Schaeffer C."/>
            <person name="Van-Dorsselaer A."/>
            <person name="Poch O."/>
            <person name="Lecompte O."/>
            <person name="Reyrat J.M."/>
        </authorList>
    </citation>
    <scope>NUCLEOTIDE SEQUENCE [LARGE SCALE GENOMIC DNA]</scope>
    <source>
        <strain evidence="3">ATCC 700084 / mc(2)155</strain>
    </source>
</reference>
<dbReference type="EMBL" id="CP001663">
    <property type="protein sequence ID" value="AFP41423.1"/>
    <property type="molecule type" value="Genomic_DNA"/>
</dbReference>
<feature type="transmembrane region" description="Helical" evidence="1">
    <location>
        <begin position="156"/>
        <end position="174"/>
    </location>
</feature>
<sequence>MKPHLGITPAHARKMSHLWCKDAALTIPRWRPASSAMFRRGGHLSLEGVMTTIGSPTRYRILQIALVAVGVAMILLYPLAVVWPSGWAWHSGPPHESNYFMMIVGLYVTLGAFLINAARHPEANVSLIWFAVCSSVVHAVIMAVQSFGSGHHMGHLWGDVPALLVAAIILAVLMKAPGRQT</sequence>
<organism evidence="2 3">
    <name type="scientific">Mycolicibacterium smegmatis (strain ATCC 700084 / mc(2)155)</name>
    <name type="common">Mycobacterium smegmatis</name>
    <dbReference type="NCBI Taxonomy" id="246196"/>
    <lineage>
        <taxon>Bacteria</taxon>
        <taxon>Bacillati</taxon>
        <taxon>Actinomycetota</taxon>
        <taxon>Actinomycetes</taxon>
        <taxon>Mycobacteriales</taxon>
        <taxon>Mycobacteriaceae</taxon>
        <taxon>Mycolicibacterium</taxon>
    </lineage>
</organism>
<feature type="transmembrane region" description="Helical" evidence="1">
    <location>
        <begin position="125"/>
        <end position="144"/>
    </location>
</feature>
<proteinExistence type="predicted"/>
<evidence type="ECO:0000313" key="2">
    <source>
        <dbReference type="EMBL" id="AFP41423.1"/>
    </source>
</evidence>
<dbReference type="AlphaFoldDB" id="I7FRM0"/>
<name>I7FRM0_MYCS2</name>
<accession>I7FRM0</accession>